<evidence type="ECO:0000256" key="6">
    <source>
        <dbReference type="SAM" id="MobiDB-lite"/>
    </source>
</evidence>
<protein>
    <recommendedName>
        <fullName evidence="4">HTH-type transcriptional repressor AllR</fullName>
    </recommendedName>
    <alternativeName>
        <fullName evidence="5">Negative regulator of allantoin and glyoxylate utilization operons</fullName>
    </alternativeName>
</protein>
<gene>
    <name evidence="9" type="ORF">SAOR_11430</name>
</gene>
<dbReference type="InterPro" id="IPR005471">
    <property type="entry name" value="Tscrpt_reg_IclR_N"/>
</dbReference>
<reference evidence="9 10" key="1">
    <citation type="submission" date="2013-10" db="EMBL/GenBank/DDBJ databases">
        <title>Salinisphaera orenii MK-B5 Genome Sequencing.</title>
        <authorList>
            <person name="Lai Q."/>
            <person name="Li C."/>
            <person name="Shao Z."/>
        </authorList>
    </citation>
    <scope>NUCLEOTIDE SEQUENCE [LARGE SCALE GENOMIC DNA]</scope>
    <source>
        <strain evidence="9 10">MK-B5</strain>
    </source>
</reference>
<dbReference type="Pfam" id="PF09339">
    <property type="entry name" value="HTH_IclR"/>
    <property type="match status" value="1"/>
</dbReference>
<evidence type="ECO:0000259" key="7">
    <source>
        <dbReference type="PROSITE" id="PS51077"/>
    </source>
</evidence>
<dbReference type="SMART" id="SM00346">
    <property type="entry name" value="HTH_ICLR"/>
    <property type="match status" value="1"/>
</dbReference>
<evidence type="ECO:0000256" key="4">
    <source>
        <dbReference type="ARBA" id="ARBA00040379"/>
    </source>
</evidence>
<evidence type="ECO:0000259" key="8">
    <source>
        <dbReference type="PROSITE" id="PS51078"/>
    </source>
</evidence>
<dbReference type="InterPro" id="IPR036390">
    <property type="entry name" value="WH_DNA-bd_sf"/>
</dbReference>
<feature type="domain" description="HTH iclR-type" evidence="7">
    <location>
        <begin position="26"/>
        <end position="87"/>
    </location>
</feature>
<evidence type="ECO:0000256" key="5">
    <source>
        <dbReference type="ARBA" id="ARBA00042627"/>
    </source>
</evidence>
<dbReference type="PANTHER" id="PTHR30136">
    <property type="entry name" value="HELIX-TURN-HELIX TRANSCRIPTIONAL REGULATOR, ICLR FAMILY"/>
    <property type="match status" value="1"/>
</dbReference>
<dbReference type="GO" id="GO:0003700">
    <property type="term" value="F:DNA-binding transcription factor activity"/>
    <property type="evidence" value="ECO:0007669"/>
    <property type="project" value="TreeGrafter"/>
</dbReference>
<comment type="caution">
    <text evidence="9">The sequence shown here is derived from an EMBL/GenBank/DDBJ whole genome shotgun (WGS) entry which is preliminary data.</text>
</comment>
<dbReference type="Gene3D" id="1.10.10.10">
    <property type="entry name" value="Winged helix-like DNA-binding domain superfamily/Winged helix DNA-binding domain"/>
    <property type="match status" value="1"/>
</dbReference>
<dbReference type="PANTHER" id="PTHR30136:SF24">
    <property type="entry name" value="HTH-TYPE TRANSCRIPTIONAL REPRESSOR ALLR"/>
    <property type="match status" value="1"/>
</dbReference>
<dbReference type="Proteomes" id="UP000283993">
    <property type="component" value="Unassembled WGS sequence"/>
</dbReference>
<dbReference type="GO" id="GO:0003677">
    <property type="term" value="F:DNA binding"/>
    <property type="evidence" value="ECO:0007669"/>
    <property type="project" value="UniProtKB-KW"/>
</dbReference>
<feature type="region of interest" description="Disordered" evidence="6">
    <location>
        <begin position="1"/>
        <end position="21"/>
    </location>
</feature>
<keyword evidence="3" id="KW-0804">Transcription</keyword>
<accession>A0A423PL17</accession>
<evidence type="ECO:0000313" key="9">
    <source>
        <dbReference type="EMBL" id="ROO26295.1"/>
    </source>
</evidence>
<dbReference type="SUPFAM" id="SSF46785">
    <property type="entry name" value="Winged helix' DNA-binding domain"/>
    <property type="match status" value="1"/>
</dbReference>
<dbReference type="AlphaFoldDB" id="A0A423PL17"/>
<dbReference type="InterPro" id="IPR029016">
    <property type="entry name" value="GAF-like_dom_sf"/>
</dbReference>
<dbReference type="SUPFAM" id="SSF55781">
    <property type="entry name" value="GAF domain-like"/>
    <property type="match status" value="1"/>
</dbReference>
<dbReference type="GO" id="GO:0045892">
    <property type="term" value="P:negative regulation of DNA-templated transcription"/>
    <property type="evidence" value="ECO:0007669"/>
    <property type="project" value="TreeGrafter"/>
</dbReference>
<dbReference type="PROSITE" id="PS51078">
    <property type="entry name" value="ICLR_ED"/>
    <property type="match status" value="1"/>
</dbReference>
<keyword evidence="1" id="KW-0805">Transcription regulation</keyword>
<keyword evidence="10" id="KW-1185">Reference proteome</keyword>
<dbReference type="EMBL" id="AYKH01000023">
    <property type="protein sequence ID" value="ROO26295.1"/>
    <property type="molecule type" value="Genomic_DNA"/>
</dbReference>
<sequence>MSDRPPARARGRPRAEPASDTAGVRIKALDRGLALLERVAEEGAATLKVLAAASDMAPSTAHRVLETLRCRGLVDFDAAAQTWSIGVEAFCIGHAYARRSDYLEAGRQAMRDLTDQTGETSNIAVIERHDVVHVSQVETRAPIRAFLPPGTRGLPQASGIGKALLAHMPPERAERMLGDQPWPRFTANTITSASELHAALDGIRRRGWAVDDEERHPGMRCIAAPIFNVFEEAIAGLSVSGPTARIDDAAIEPLGDAVHAAAARVTAHIGGRRPSSG</sequence>
<dbReference type="InterPro" id="IPR014757">
    <property type="entry name" value="Tscrpt_reg_IclR_C"/>
</dbReference>
<proteinExistence type="predicted"/>
<evidence type="ECO:0000256" key="2">
    <source>
        <dbReference type="ARBA" id="ARBA00023125"/>
    </source>
</evidence>
<evidence type="ECO:0000256" key="1">
    <source>
        <dbReference type="ARBA" id="ARBA00023015"/>
    </source>
</evidence>
<evidence type="ECO:0000256" key="3">
    <source>
        <dbReference type="ARBA" id="ARBA00023163"/>
    </source>
</evidence>
<name>A0A423PL17_9GAMM</name>
<dbReference type="PROSITE" id="PS51077">
    <property type="entry name" value="HTH_ICLR"/>
    <property type="match status" value="1"/>
</dbReference>
<organism evidence="9 10">
    <name type="scientific">Salinisphaera orenii MK-B5</name>
    <dbReference type="NCBI Taxonomy" id="856730"/>
    <lineage>
        <taxon>Bacteria</taxon>
        <taxon>Pseudomonadati</taxon>
        <taxon>Pseudomonadota</taxon>
        <taxon>Gammaproteobacteria</taxon>
        <taxon>Salinisphaerales</taxon>
        <taxon>Salinisphaeraceae</taxon>
        <taxon>Salinisphaera</taxon>
    </lineage>
</organism>
<keyword evidence="2" id="KW-0238">DNA-binding</keyword>
<feature type="domain" description="IclR-ED" evidence="8">
    <location>
        <begin position="88"/>
        <end position="271"/>
    </location>
</feature>
<dbReference type="Pfam" id="PF01614">
    <property type="entry name" value="IclR_C"/>
    <property type="match status" value="1"/>
</dbReference>
<evidence type="ECO:0000313" key="10">
    <source>
        <dbReference type="Proteomes" id="UP000283993"/>
    </source>
</evidence>
<dbReference type="InterPro" id="IPR036388">
    <property type="entry name" value="WH-like_DNA-bd_sf"/>
</dbReference>
<dbReference type="InterPro" id="IPR050707">
    <property type="entry name" value="HTH_MetabolicPath_Reg"/>
</dbReference>
<dbReference type="Gene3D" id="3.30.450.40">
    <property type="match status" value="1"/>
</dbReference>